<evidence type="ECO:0000259" key="1">
    <source>
        <dbReference type="PROSITE" id="PS51384"/>
    </source>
</evidence>
<dbReference type="InterPro" id="IPR007037">
    <property type="entry name" value="SIP_rossman_dom"/>
</dbReference>
<name>A0ABS7UAH5_9ACTN</name>
<gene>
    <name evidence="2" type="ORF">K8U61_06845</name>
</gene>
<dbReference type="Pfam" id="PF08021">
    <property type="entry name" value="FAD_binding_9"/>
    <property type="match status" value="1"/>
</dbReference>
<dbReference type="InterPro" id="IPR039374">
    <property type="entry name" value="SIP_fam"/>
</dbReference>
<sequence length="317" mass="34486">MTTTAQPLPMILDEVEVVRVERLSPTFVRVELGGRCLADFGVDGPTYDQRIKLIFPGQPRGPLPRFAAEDWYAAWLALPDDERGHMRTYTIRDVVGEDVDTRLVVDIVVHADDHGEPGPGCAWAADARVGDRVVVLAPRRGQVYGGIEFDPGTARRLLLAGDETAVPAICAVLEQLPWSATGAAFLEVPTAADVLTVQHPEGVRVVWLAREGGAHGTRLHPAVLDHLGASAALPREADEVDEVDPDLWETPTYSSSGEDVDTAMTVVGHDLDDVYAWIAGESQVVTGLRRALVKDLGLDRRQVAFMGYWRRGVAMKG</sequence>
<dbReference type="Gene3D" id="3.40.50.80">
    <property type="entry name" value="Nucleotide-binding domain of ferredoxin-NADP reductase (FNR) module"/>
    <property type="match status" value="1"/>
</dbReference>
<evidence type="ECO:0000313" key="3">
    <source>
        <dbReference type="Proteomes" id="UP000780875"/>
    </source>
</evidence>
<dbReference type="RefSeq" id="WP_224122249.1">
    <property type="nucleotide sequence ID" value="NZ_JAIQZJ010000003.1"/>
</dbReference>
<dbReference type="PANTHER" id="PTHR30157">
    <property type="entry name" value="FERRIC REDUCTASE, NADPH-DEPENDENT"/>
    <property type="match status" value="1"/>
</dbReference>
<dbReference type="InterPro" id="IPR017938">
    <property type="entry name" value="Riboflavin_synthase-like_b-brl"/>
</dbReference>
<evidence type="ECO:0000313" key="2">
    <source>
        <dbReference type="EMBL" id="MBZ5737872.1"/>
    </source>
</evidence>
<dbReference type="PANTHER" id="PTHR30157:SF0">
    <property type="entry name" value="NADPH-DEPENDENT FERRIC-CHELATE REDUCTASE"/>
    <property type="match status" value="1"/>
</dbReference>
<organism evidence="2 3">
    <name type="scientific">Nocardioides mangrovi</name>
    <dbReference type="NCBI Taxonomy" id="2874580"/>
    <lineage>
        <taxon>Bacteria</taxon>
        <taxon>Bacillati</taxon>
        <taxon>Actinomycetota</taxon>
        <taxon>Actinomycetes</taxon>
        <taxon>Propionibacteriales</taxon>
        <taxon>Nocardioidaceae</taxon>
        <taxon>Nocardioides</taxon>
    </lineage>
</organism>
<protein>
    <submittedName>
        <fullName evidence="2">Siderophore-interacting protein</fullName>
    </submittedName>
</protein>
<feature type="domain" description="FAD-binding FR-type" evidence="1">
    <location>
        <begin position="10"/>
        <end position="150"/>
    </location>
</feature>
<keyword evidence="3" id="KW-1185">Reference proteome</keyword>
<dbReference type="Gene3D" id="2.40.30.10">
    <property type="entry name" value="Translation factors"/>
    <property type="match status" value="1"/>
</dbReference>
<dbReference type="Pfam" id="PF04954">
    <property type="entry name" value="SIP"/>
    <property type="match status" value="1"/>
</dbReference>
<dbReference type="InterPro" id="IPR013113">
    <property type="entry name" value="SIP_FAD-bd"/>
</dbReference>
<dbReference type="CDD" id="cd06193">
    <property type="entry name" value="siderophore_interacting"/>
    <property type="match status" value="1"/>
</dbReference>
<dbReference type="SUPFAM" id="SSF63380">
    <property type="entry name" value="Riboflavin synthase domain-like"/>
    <property type="match status" value="1"/>
</dbReference>
<dbReference type="EMBL" id="JAIQZJ010000003">
    <property type="protein sequence ID" value="MBZ5737872.1"/>
    <property type="molecule type" value="Genomic_DNA"/>
</dbReference>
<dbReference type="InterPro" id="IPR017927">
    <property type="entry name" value="FAD-bd_FR_type"/>
</dbReference>
<accession>A0ABS7UAH5</accession>
<dbReference type="Proteomes" id="UP000780875">
    <property type="component" value="Unassembled WGS sequence"/>
</dbReference>
<dbReference type="InterPro" id="IPR039261">
    <property type="entry name" value="FNR_nucleotide-bd"/>
</dbReference>
<proteinExistence type="predicted"/>
<reference evidence="2 3" key="1">
    <citation type="submission" date="2021-09" db="EMBL/GenBank/DDBJ databases">
        <title>Whole genome sequence of Nocardioides sp. GBK3QG-3.</title>
        <authorList>
            <person name="Tuo L."/>
        </authorList>
    </citation>
    <scope>NUCLEOTIDE SEQUENCE [LARGE SCALE GENOMIC DNA]</scope>
    <source>
        <strain evidence="2 3">GBK3QG-3</strain>
    </source>
</reference>
<dbReference type="PROSITE" id="PS51384">
    <property type="entry name" value="FAD_FR"/>
    <property type="match status" value="1"/>
</dbReference>
<comment type="caution">
    <text evidence="2">The sequence shown here is derived from an EMBL/GenBank/DDBJ whole genome shotgun (WGS) entry which is preliminary data.</text>
</comment>